<comment type="caution">
    <text evidence="1">The sequence shown here is derived from an EMBL/GenBank/DDBJ whole genome shotgun (WGS) entry which is preliminary data.</text>
</comment>
<reference evidence="1" key="1">
    <citation type="submission" date="2019-10" db="EMBL/GenBank/DDBJ databases">
        <authorList>
            <consortium name="DOE Joint Genome Institute"/>
            <person name="Kuo A."/>
            <person name="Miyauchi S."/>
            <person name="Kiss E."/>
            <person name="Drula E."/>
            <person name="Kohler A."/>
            <person name="Sanchez-Garcia M."/>
            <person name="Andreopoulos B."/>
            <person name="Barry K.W."/>
            <person name="Bonito G."/>
            <person name="Buee M."/>
            <person name="Carver A."/>
            <person name="Chen C."/>
            <person name="Cichocki N."/>
            <person name="Clum A."/>
            <person name="Culley D."/>
            <person name="Crous P.W."/>
            <person name="Fauchery L."/>
            <person name="Girlanda M."/>
            <person name="Hayes R."/>
            <person name="Keri Z."/>
            <person name="Labutti K."/>
            <person name="Lipzen A."/>
            <person name="Lombard V."/>
            <person name="Magnuson J."/>
            <person name="Maillard F."/>
            <person name="Morin E."/>
            <person name="Murat C."/>
            <person name="Nolan M."/>
            <person name="Ohm R."/>
            <person name="Pangilinan J."/>
            <person name="Pereira M."/>
            <person name="Perotto S."/>
            <person name="Peter M."/>
            <person name="Riley R."/>
            <person name="Sitrit Y."/>
            <person name="Stielow B."/>
            <person name="Szollosi G."/>
            <person name="Zifcakova L."/>
            <person name="Stursova M."/>
            <person name="Spatafora J.W."/>
            <person name="Tedersoo L."/>
            <person name="Vaario L.-M."/>
            <person name="Yamada A."/>
            <person name="Yan M."/>
            <person name="Wang P."/>
            <person name="Xu J."/>
            <person name="Bruns T."/>
            <person name="Baldrian P."/>
            <person name="Vilgalys R."/>
            <person name="Henrissat B."/>
            <person name="Grigoriev I.V."/>
            <person name="Hibbett D."/>
            <person name="Nagy L.G."/>
            <person name="Martin F.M."/>
        </authorList>
    </citation>
    <scope>NUCLEOTIDE SEQUENCE</scope>
    <source>
        <strain evidence="1">P2</strain>
    </source>
</reference>
<dbReference type="EMBL" id="MU118151">
    <property type="protein sequence ID" value="KAF9644249.1"/>
    <property type="molecule type" value="Genomic_DNA"/>
</dbReference>
<accession>A0ACB6Z3Z1</accession>
<keyword evidence="2" id="KW-1185">Reference proteome</keyword>
<gene>
    <name evidence="1" type="ORF">BDM02DRAFT_3122220</name>
</gene>
<name>A0ACB6Z3Z1_THEGA</name>
<sequence>MGKKNKGSIPCALCDYTFASIANMQQHRRDKHPNTLTQAPAAQAQPPAQPPQVQVKNDPVPTPAPSLSSKAPEQDKIASHGWRCVKCPKLPPFENGTAWQIVRIPETHRFLIQSQIL</sequence>
<proteinExistence type="predicted"/>
<organism evidence="1 2">
    <name type="scientific">Thelephora ganbajun</name>
    <name type="common">Ganba fungus</name>
    <dbReference type="NCBI Taxonomy" id="370292"/>
    <lineage>
        <taxon>Eukaryota</taxon>
        <taxon>Fungi</taxon>
        <taxon>Dikarya</taxon>
        <taxon>Basidiomycota</taxon>
        <taxon>Agaricomycotina</taxon>
        <taxon>Agaricomycetes</taxon>
        <taxon>Thelephorales</taxon>
        <taxon>Thelephoraceae</taxon>
        <taxon>Thelephora</taxon>
    </lineage>
</organism>
<evidence type="ECO:0000313" key="2">
    <source>
        <dbReference type="Proteomes" id="UP000886501"/>
    </source>
</evidence>
<reference evidence="1" key="2">
    <citation type="journal article" date="2020" name="Nat. Commun.">
        <title>Large-scale genome sequencing of mycorrhizal fungi provides insights into the early evolution of symbiotic traits.</title>
        <authorList>
            <person name="Miyauchi S."/>
            <person name="Kiss E."/>
            <person name="Kuo A."/>
            <person name="Drula E."/>
            <person name="Kohler A."/>
            <person name="Sanchez-Garcia M."/>
            <person name="Morin E."/>
            <person name="Andreopoulos B."/>
            <person name="Barry K.W."/>
            <person name="Bonito G."/>
            <person name="Buee M."/>
            <person name="Carver A."/>
            <person name="Chen C."/>
            <person name="Cichocki N."/>
            <person name="Clum A."/>
            <person name="Culley D."/>
            <person name="Crous P.W."/>
            <person name="Fauchery L."/>
            <person name="Girlanda M."/>
            <person name="Hayes R.D."/>
            <person name="Keri Z."/>
            <person name="LaButti K."/>
            <person name="Lipzen A."/>
            <person name="Lombard V."/>
            <person name="Magnuson J."/>
            <person name="Maillard F."/>
            <person name="Murat C."/>
            <person name="Nolan M."/>
            <person name="Ohm R.A."/>
            <person name="Pangilinan J."/>
            <person name="Pereira M.F."/>
            <person name="Perotto S."/>
            <person name="Peter M."/>
            <person name="Pfister S."/>
            <person name="Riley R."/>
            <person name="Sitrit Y."/>
            <person name="Stielow J.B."/>
            <person name="Szollosi G."/>
            <person name="Zifcakova L."/>
            <person name="Stursova M."/>
            <person name="Spatafora J.W."/>
            <person name="Tedersoo L."/>
            <person name="Vaario L.M."/>
            <person name="Yamada A."/>
            <person name="Yan M."/>
            <person name="Wang P."/>
            <person name="Xu J."/>
            <person name="Bruns T."/>
            <person name="Baldrian P."/>
            <person name="Vilgalys R."/>
            <person name="Dunand C."/>
            <person name="Henrissat B."/>
            <person name="Grigoriev I.V."/>
            <person name="Hibbett D."/>
            <person name="Nagy L.G."/>
            <person name="Martin F.M."/>
        </authorList>
    </citation>
    <scope>NUCLEOTIDE SEQUENCE</scope>
    <source>
        <strain evidence="1">P2</strain>
    </source>
</reference>
<evidence type="ECO:0000313" key="1">
    <source>
        <dbReference type="EMBL" id="KAF9644249.1"/>
    </source>
</evidence>
<protein>
    <submittedName>
        <fullName evidence="1">Uncharacterized protein</fullName>
    </submittedName>
</protein>
<dbReference type="Proteomes" id="UP000886501">
    <property type="component" value="Unassembled WGS sequence"/>
</dbReference>